<evidence type="ECO:0000256" key="4">
    <source>
        <dbReference type="ARBA" id="ARBA00022755"/>
    </source>
</evidence>
<keyword evidence="4 7" id="KW-0658">Purine biosynthesis</keyword>
<evidence type="ECO:0000256" key="2">
    <source>
        <dbReference type="ARBA" id="ARBA00022723"/>
    </source>
</evidence>
<dbReference type="GO" id="GO:0046872">
    <property type="term" value="F:metal ion binding"/>
    <property type="evidence" value="ECO:0007669"/>
    <property type="project" value="UniProtKB-KW"/>
</dbReference>
<proteinExistence type="inferred from homology"/>
<comment type="similarity">
    <text evidence="7">Belongs to the adenylosuccinate synthetase family.</text>
</comment>
<keyword evidence="10" id="KW-1185">Reference proteome</keyword>
<dbReference type="InterPro" id="IPR001114">
    <property type="entry name" value="Adenylosuccinate_synthetase"/>
</dbReference>
<dbReference type="PANTHER" id="PTHR11846">
    <property type="entry name" value="ADENYLOSUCCINATE SYNTHETASE"/>
    <property type="match status" value="1"/>
</dbReference>
<organism evidence="9 10">
    <name type="scientific">Branchiostoma lanceolatum</name>
    <name type="common">Common lancelet</name>
    <name type="synonym">Amphioxus lanceolatum</name>
    <dbReference type="NCBI Taxonomy" id="7740"/>
    <lineage>
        <taxon>Eukaryota</taxon>
        <taxon>Metazoa</taxon>
        <taxon>Chordata</taxon>
        <taxon>Cephalochordata</taxon>
        <taxon>Leptocardii</taxon>
        <taxon>Amphioxiformes</taxon>
        <taxon>Branchiostomatidae</taxon>
        <taxon>Branchiostoma</taxon>
    </lineage>
</organism>
<evidence type="ECO:0000256" key="8">
    <source>
        <dbReference type="SAM" id="MobiDB-lite"/>
    </source>
</evidence>
<evidence type="ECO:0000313" key="9">
    <source>
        <dbReference type="EMBL" id="CAH1263163.1"/>
    </source>
</evidence>
<dbReference type="PROSITE" id="PS01266">
    <property type="entry name" value="ADENYLOSUCCIN_SYN_1"/>
    <property type="match status" value="1"/>
</dbReference>
<keyword evidence="6 7" id="KW-0342">GTP-binding</keyword>
<dbReference type="InterPro" id="IPR018220">
    <property type="entry name" value="Adenylosuccin_syn_GTP-bd"/>
</dbReference>
<dbReference type="EMBL" id="OV696689">
    <property type="protein sequence ID" value="CAH1263163.1"/>
    <property type="molecule type" value="Genomic_DNA"/>
</dbReference>
<keyword evidence="1 7" id="KW-0436">Ligase</keyword>
<feature type="region of interest" description="Disordered" evidence="8">
    <location>
        <begin position="1"/>
        <end position="53"/>
    </location>
</feature>
<dbReference type="UniPathway" id="UPA00075">
    <property type="reaction ID" value="UER00335"/>
</dbReference>
<dbReference type="AlphaFoldDB" id="A0A8J9ZTM4"/>
<accession>A0A8J9ZTM4</accession>
<dbReference type="Pfam" id="PF00709">
    <property type="entry name" value="Adenylsucc_synt"/>
    <property type="match status" value="1"/>
</dbReference>
<evidence type="ECO:0000256" key="5">
    <source>
        <dbReference type="ARBA" id="ARBA00022842"/>
    </source>
</evidence>
<sequence length="163" mass="17797">MLGVAPSQRMCDPVGIRNPRKRQKMAESRGNPAPRTANGDHSDPTEDGPLEKRLRYHGNKVTVVLGAQWGDEGKGKVVDMLGTDADVVCRCDDDDEEGEEGEEGEEKLPSCSDYVMHFLTLFWKVLFAFVPPLITGVDGHASSYLCQARVAAVQDKYADGLCG</sequence>
<dbReference type="EC" id="6.3.4.4" evidence="7"/>
<dbReference type="InterPro" id="IPR042109">
    <property type="entry name" value="Adenylosuccinate_synth_dom1"/>
</dbReference>
<dbReference type="OrthoDB" id="10265645at2759"/>
<dbReference type="PANTHER" id="PTHR11846:SF0">
    <property type="entry name" value="ADENYLOSUCCINATE SYNTHETASE"/>
    <property type="match status" value="1"/>
</dbReference>
<keyword evidence="5 7" id="KW-0460">Magnesium</keyword>
<evidence type="ECO:0000256" key="1">
    <source>
        <dbReference type="ARBA" id="ARBA00022598"/>
    </source>
</evidence>
<comment type="function">
    <text evidence="7">Plays an important role in the de novo pathway of purine nucleotide biosynthesis.</text>
</comment>
<name>A0A8J9ZTM4_BRALA</name>
<keyword evidence="3 7" id="KW-0547">Nucleotide-binding</keyword>
<comment type="catalytic activity">
    <reaction evidence="7">
        <text>IMP + L-aspartate + GTP = N(6)-(1,2-dicarboxyethyl)-AMP + GDP + phosphate + 2 H(+)</text>
        <dbReference type="Rhea" id="RHEA:15753"/>
        <dbReference type="ChEBI" id="CHEBI:15378"/>
        <dbReference type="ChEBI" id="CHEBI:29991"/>
        <dbReference type="ChEBI" id="CHEBI:37565"/>
        <dbReference type="ChEBI" id="CHEBI:43474"/>
        <dbReference type="ChEBI" id="CHEBI:57567"/>
        <dbReference type="ChEBI" id="CHEBI:58053"/>
        <dbReference type="ChEBI" id="CHEBI:58189"/>
        <dbReference type="EC" id="6.3.4.4"/>
    </reaction>
</comment>
<gene>
    <name evidence="9" type="primary">ADSS</name>
    <name evidence="9" type="ORF">BLAG_LOCUS17945</name>
</gene>
<dbReference type="InterPro" id="IPR027417">
    <property type="entry name" value="P-loop_NTPase"/>
</dbReference>
<reference evidence="9" key="1">
    <citation type="submission" date="2022-01" db="EMBL/GenBank/DDBJ databases">
        <authorList>
            <person name="Braso-Vives M."/>
        </authorList>
    </citation>
    <scope>NUCLEOTIDE SEQUENCE</scope>
</reference>
<dbReference type="SUPFAM" id="SSF52540">
    <property type="entry name" value="P-loop containing nucleoside triphosphate hydrolases"/>
    <property type="match status" value="1"/>
</dbReference>
<feature type="compositionally biased region" description="Basic and acidic residues" evidence="8">
    <location>
        <begin position="38"/>
        <end position="53"/>
    </location>
</feature>
<evidence type="ECO:0000256" key="6">
    <source>
        <dbReference type="ARBA" id="ARBA00023134"/>
    </source>
</evidence>
<protein>
    <recommendedName>
        <fullName evidence="7">Adenylosuccinate synthetase</fullName>
        <ecNumber evidence="7">6.3.4.4</ecNumber>
    </recommendedName>
</protein>
<dbReference type="GO" id="GO:0004019">
    <property type="term" value="F:adenylosuccinate synthase activity"/>
    <property type="evidence" value="ECO:0007669"/>
    <property type="project" value="UniProtKB-EC"/>
</dbReference>
<comment type="pathway">
    <text evidence="7">Purine metabolism; AMP biosynthesis via de novo pathway; AMP from IMP: step 1/2.</text>
</comment>
<dbReference type="GO" id="GO:0005737">
    <property type="term" value="C:cytoplasm"/>
    <property type="evidence" value="ECO:0007669"/>
    <property type="project" value="TreeGrafter"/>
</dbReference>
<keyword evidence="2 7" id="KW-0479">Metal-binding</keyword>
<dbReference type="Gene3D" id="3.40.440.10">
    <property type="entry name" value="Adenylosuccinate Synthetase, subunit A, domain 1"/>
    <property type="match status" value="1"/>
</dbReference>
<dbReference type="Proteomes" id="UP000838412">
    <property type="component" value="Chromosome 4"/>
</dbReference>
<evidence type="ECO:0000313" key="10">
    <source>
        <dbReference type="Proteomes" id="UP000838412"/>
    </source>
</evidence>
<evidence type="ECO:0000256" key="7">
    <source>
        <dbReference type="RuleBase" id="RU000520"/>
    </source>
</evidence>
<evidence type="ECO:0000256" key="3">
    <source>
        <dbReference type="ARBA" id="ARBA00022741"/>
    </source>
</evidence>
<dbReference type="GO" id="GO:0046040">
    <property type="term" value="P:IMP metabolic process"/>
    <property type="evidence" value="ECO:0007669"/>
    <property type="project" value="TreeGrafter"/>
</dbReference>
<dbReference type="GO" id="GO:0005525">
    <property type="term" value="F:GTP binding"/>
    <property type="evidence" value="ECO:0007669"/>
    <property type="project" value="UniProtKB-KW"/>
</dbReference>
<dbReference type="GO" id="GO:0044208">
    <property type="term" value="P:'de novo' AMP biosynthetic process"/>
    <property type="evidence" value="ECO:0007669"/>
    <property type="project" value="UniProtKB-UniPathway"/>
</dbReference>